<organism evidence="1 2">
    <name type="scientific">Rhizopogon vinicolor AM-OR11-026</name>
    <dbReference type="NCBI Taxonomy" id="1314800"/>
    <lineage>
        <taxon>Eukaryota</taxon>
        <taxon>Fungi</taxon>
        <taxon>Dikarya</taxon>
        <taxon>Basidiomycota</taxon>
        <taxon>Agaricomycotina</taxon>
        <taxon>Agaricomycetes</taxon>
        <taxon>Agaricomycetidae</taxon>
        <taxon>Boletales</taxon>
        <taxon>Suillineae</taxon>
        <taxon>Rhizopogonaceae</taxon>
        <taxon>Rhizopogon</taxon>
    </lineage>
</organism>
<dbReference type="OrthoDB" id="2693440at2759"/>
<proteinExistence type="predicted"/>
<dbReference type="AlphaFoldDB" id="A0A1B7MIS4"/>
<reference evidence="1 2" key="1">
    <citation type="submission" date="2016-06" db="EMBL/GenBank/DDBJ databases">
        <title>Comparative genomics of the ectomycorrhizal sister species Rhizopogon vinicolor and Rhizopogon vesiculosus (Basidiomycota: Boletales) reveals a divergence of the mating type B locus.</title>
        <authorList>
            <consortium name="DOE Joint Genome Institute"/>
            <person name="Mujic A.B."/>
            <person name="Kuo A."/>
            <person name="Tritt A."/>
            <person name="Lipzen A."/>
            <person name="Chen C."/>
            <person name="Johnson J."/>
            <person name="Sharma A."/>
            <person name="Barry K."/>
            <person name="Grigoriev I.V."/>
            <person name="Spatafora J.W."/>
        </authorList>
    </citation>
    <scope>NUCLEOTIDE SEQUENCE [LARGE SCALE GENOMIC DNA]</scope>
    <source>
        <strain evidence="1 2">AM-OR11-026</strain>
    </source>
</reference>
<accession>A0A1B7MIS4</accession>
<evidence type="ECO:0000313" key="1">
    <source>
        <dbReference type="EMBL" id="OAX32504.1"/>
    </source>
</evidence>
<dbReference type="EMBL" id="KV448989">
    <property type="protein sequence ID" value="OAX32504.1"/>
    <property type="molecule type" value="Genomic_DNA"/>
</dbReference>
<evidence type="ECO:0000313" key="2">
    <source>
        <dbReference type="Proteomes" id="UP000092154"/>
    </source>
</evidence>
<sequence length="162" mass="18899">MPARIHKTLMPTIPLCLVSSWWKQSARQLPWEYEKSPGAILIVARLSVKPTRTKKCWNMYQAWYKMKHPKSSDDWQEEQYNSYLGYCDQTENPLLWKEICENFDECWTNGGKSPKAIGRRIMAMRNAFASSIRGFVIYTSVGFWFMCELVSTQEGLASLLIQ</sequence>
<name>A0A1B7MIS4_9AGAM</name>
<keyword evidence="2" id="KW-1185">Reference proteome</keyword>
<dbReference type="InParanoid" id="A0A1B7MIS4"/>
<dbReference type="Proteomes" id="UP000092154">
    <property type="component" value="Unassembled WGS sequence"/>
</dbReference>
<gene>
    <name evidence="1" type="ORF">K503DRAFT_787155</name>
</gene>
<protein>
    <submittedName>
        <fullName evidence="1">Uncharacterized protein</fullName>
    </submittedName>
</protein>